<dbReference type="GO" id="GO:0009279">
    <property type="term" value="C:cell outer membrane"/>
    <property type="evidence" value="ECO:0007669"/>
    <property type="project" value="UniProtKB-SubCell"/>
</dbReference>
<dbReference type="SUPFAM" id="SSF56935">
    <property type="entry name" value="Porins"/>
    <property type="match status" value="1"/>
</dbReference>
<keyword evidence="13" id="KW-1185">Reference proteome</keyword>
<evidence type="ECO:0000256" key="2">
    <source>
        <dbReference type="ARBA" id="ARBA00022448"/>
    </source>
</evidence>
<keyword evidence="4 8" id="KW-0812">Transmembrane</keyword>
<dbReference type="AlphaFoldDB" id="A0A937DK60"/>
<dbReference type="EMBL" id="JAERQG010000002">
    <property type="protein sequence ID" value="MBL0765649.1"/>
    <property type="molecule type" value="Genomic_DNA"/>
</dbReference>
<evidence type="ECO:0000259" key="11">
    <source>
        <dbReference type="Pfam" id="PF14905"/>
    </source>
</evidence>
<keyword evidence="3 8" id="KW-1134">Transmembrane beta strand</keyword>
<evidence type="ECO:0000256" key="1">
    <source>
        <dbReference type="ARBA" id="ARBA00004571"/>
    </source>
</evidence>
<evidence type="ECO:0000256" key="6">
    <source>
        <dbReference type="ARBA" id="ARBA00023136"/>
    </source>
</evidence>
<evidence type="ECO:0000256" key="5">
    <source>
        <dbReference type="ARBA" id="ARBA00022729"/>
    </source>
</evidence>
<keyword evidence="12" id="KW-0675">Receptor</keyword>
<accession>A0A937DK60</accession>
<evidence type="ECO:0000313" key="13">
    <source>
        <dbReference type="Proteomes" id="UP000642920"/>
    </source>
</evidence>
<dbReference type="RefSeq" id="WP_201920697.1">
    <property type="nucleotide sequence ID" value="NZ_JAERQG010000002.1"/>
</dbReference>
<comment type="caution">
    <text evidence="12">The sequence shown here is derived from an EMBL/GenBank/DDBJ whole genome shotgun (WGS) entry which is preliminary data.</text>
</comment>
<comment type="subcellular location">
    <subcellularLocation>
        <location evidence="1 8">Cell outer membrane</location>
        <topology evidence="1 8">Multi-pass membrane protein</topology>
    </subcellularLocation>
</comment>
<evidence type="ECO:0000256" key="8">
    <source>
        <dbReference type="PROSITE-ProRule" id="PRU01360"/>
    </source>
</evidence>
<dbReference type="InterPro" id="IPR012910">
    <property type="entry name" value="Plug_dom"/>
</dbReference>
<keyword evidence="5 9" id="KW-0732">Signal</keyword>
<dbReference type="SUPFAM" id="SSF49464">
    <property type="entry name" value="Carboxypeptidase regulatory domain-like"/>
    <property type="match status" value="1"/>
</dbReference>
<dbReference type="Pfam" id="PF07715">
    <property type="entry name" value="Plug"/>
    <property type="match status" value="1"/>
</dbReference>
<dbReference type="InterPro" id="IPR008969">
    <property type="entry name" value="CarboxyPept-like_regulatory"/>
</dbReference>
<feature type="chain" id="PRO_5037082572" evidence="9">
    <location>
        <begin position="20"/>
        <end position="832"/>
    </location>
</feature>
<organism evidence="12 13">
    <name type="scientific">Marivirga atlantica</name>
    <dbReference type="NCBI Taxonomy" id="1548457"/>
    <lineage>
        <taxon>Bacteria</taxon>
        <taxon>Pseudomonadati</taxon>
        <taxon>Bacteroidota</taxon>
        <taxon>Cytophagia</taxon>
        <taxon>Cytophagales</taxon>
        <taxon>Marivirgaceae</taxon>
        <taxon>Marivirga</taxon>
    </lineage>
</organism>
<protein>
    <submittedName>
        <fullName evidence="12">TonB-dependent receptor</fullName>
    </submittedName>
</protein>
<dbReference type="InterPro" id="IPR039426">
    <property type="entry name" value="TonB-dep_rcpt-like"/>
</dbReference>
<dbReference type="PANTHER" id="PTHR30069">
    <property type="entry name" value="TONB-DEPENDENT OUTER MEMBRANE RECEPTOR"/>
    <property type="match status" value="1"/>
</dbReference>
<dbReference type="GO" id="GO:0044718">
    <property type="term" value="P:siderophore transmembrane transport"/>
    <property type="evidence" value="ECO:0007669"/>
    <property type="project" value="TreeGrafter"/>
</dbReference>
<comment type="similarity">
    <text evidence="8">Belongs to the TonB-dependent receptor family.</text>
</comment>
<sequence>MKKQLLLVLFTFCLFTAAAQRPGGYGGQSQITGKVTGIITDGASGDPIPYATVVLKSPKDGSTVNGVITEDDGSFKMVNLKLGTYQLEVSFVGYAKFSKQIELTPKVPDVELNQVKLETDTDQLDEVVVSGQRETIENKIDRIVYNAEQDVANVGGDASDVLRRAPLLSVDQDGNVSLRGSQNIQILINGKPSSMFGSSPGDALKMIPADQIKSVEVITSPSAKYDGEGTAGIINIITKKKTPQGFAGNVDVTAGTRINREVLGINAGVGRFGFNLNASSFQSWPQTAITDFTQTSTDSLGNTSTLNQFGGSESWRVGYFGNAGAFYDFNAYHSLSTSIRLRGFNSSNEGVNTVENLRNGNLQNTYDRFTDTESQNGGYEWSLDYVMKFPEQEGREFSASYKIDGNINNTQFLIRQDENDLAGQYEVAKNDNDGNNRENTIQLDYTHPMGEKFKLETGVKSILRDIKSDFAYSNQAEGGNSYTIVPDRSDVFSYNQDVFAGYVSTQYNITKKLGMIAGVRYEFTDISGSFRDDEASNFDGDTLEYDNWLPSIILNQRFGKTSSVKLAYNRRISRPSLRNVNPYIQIGNVNNRTIGNPALGPEVSDNFELGFNTFVKGTSINISTFYNKTDKVIQSFLVNEVNQEQDTVATTRFDNIGTQDNFGANLFISTTFFKIWTIRGGINANYQMAEGFIQGRLRENDALLLSGNINSNIKLPYDITIDAFGFARPRRQTLQGFNPGFSIFGIGAKKEIFDERGSIGISIIEPFQKRKPFISETKNENFYQRNVFEIPFRSFGINFSYKFGKLDYKARQRRSRINNDDQQSDGNQGQSF</sequence>
<feature type="domain" description="TonB-dependent receptor plug" evidence="10">
    <location>
        <begin position="144"/>
        <end position="233"/>
    </location>
</feature>
<keyword evidence="7 8" id="KW-0998">Cell outer membrane</keyword>
<keyword evidence="6 8" id="KW-0472">Membrane</keyword>
<dbReference type="Pfam" id="PF13620">
    <property type="entry name" value="CarboxypepD_reg"/>
    <property type="match status" value="1"/>
</dbReference>
<dbReference type="Pfam" id="PF14905">
    <property type="entry name" value="OMP_b-brl_3"/>
    <property type="match status" value="1"/>
</dbReference>
<name>A0A937DK60_9BACT</name>
<reference evidence="12" key="1">
    <citation type="submission" date="2021-01" db="EMBL/GenBank/DDBJ databases">
        <title>Marivirga sp. nov., isolated from intertidal surface sediments.</title>
        <authorList>
            <person name="Zhang M."/>
        </authorList>
    </citation>
    <scope>NUCLEOTIDE SEQUENCE</scope>
    <source>
        <strain evidence="12">SM1354</strain>
    </source>
</reference>
<dbReference type="PANTHER" id="PTHR30069:SF29">
    <property type="entry name" value="HEMOGLOBIN AND HEMOGLOBIN-HAPTOGLOBIN-BINDING PROTEIN 1-RELATED"/>
    <property type="match status" value="1"/>
</dbReference>
<dbReference type="Gene3D" id="2.170.130.10">
    <property type="entry name" value="TonB-dependent receptor, plug domain"/>
    <property type="match status" value="1"/>
</dbReference>
<dbReference type="Proteomes" id="UP000642920">
    <property type="component" value="Unassembled WGS sequence"/>
</dbReference>
<evidence type="ECO:0000256" key="3">
    <source>
        <dbReference type="ARBA" id="ARBA00022452"/>
    </source>
</evidence>
<dbReference type="GO" id="GO:0015344">
    <property type="term" value="F:siderophore uptake transmembrane transporter activity"/>
    <property type="evidence" value="ECO:0007669"/>
    <property type="project" value="TreeGrafter"/>
</dbReference>
<dbReference type="InterPro" id="IPR037066">
    <property type="entry name" value="Plug_dom_sf"/>
</dbReference>
<evidence type="ECO:0000256" key="9">
    <source>
        <dbReference type="SAM" id="SignalP"/>
    </source>
</evidence>
<gene>
    <name evidence="12" type="ORF">JKP34_10330</name>
</gene>
<dbReference type="PROSITE" id="PS52016">
    <property type="entry name" value="TONB_DEPENDENT_REC_3"/>
    <property type="match status" value="1"/>
</dbReference>
<dbReference type="Gene3D" id="2.60.40.1120">
    <property type="entry name" value="Carboxypeptidase-like, regulatory domain"/>
    <property type="match status" value="1"/>
</dbReference>
<evidence type="ECO:0000256" key="7">
    <source>
        <dbReference type="ARBA" id="ARBA00023237"/>
    </source>
</evidence>
<proteinExistence type="inferred from homology"/>
<feature type="signal peptide" evidence="9">
    <location>
        <begin position="1"/>
        <end position="19"/>
    </location>
</feature>
<dbReference type="Gene3D" id="2.40.170.20">
    <property type="entry name" value="TonB-dependent receptor, beta-barrel domain"/>
    <property type="match status" value="1"/>
</dbReference>
<dbReference type="InterPro" id="IPR036942">
    <property type="entry name" value="Beta-barrel_TonB_sf"/>
</dbReference>
<evidence type="ECO:0000256" key="4">
    <source>
        <dbReference type="ARBA" id="ARBA00022692"/>
    </source>
</evidence>
<keyword evidence="2 8" id="KW-0813">Transport</keyword>
<feature type="domain" description="Outer membrane protein beta-barrel" evidence="11">
    <location>
        <begin position="392"/>
        <end position="801"/>
    </location>
</feature>
<evidence type="ECO:0000259" key="10">
    <source>
        <dbReference type="Pfam" id="PF07715"/>
    </source>
</evidence>
<dbReference type="InterPro" id="IPR041700">
    <property type="entry name" value="OMP_b-brl_3"/>
</dbReference>
<evidence type="ECO:0000313" key="12">
    <source>
        <dbReference type="EMBL" id="MBL0765649.1"/>
    </source>
</evidence>